<comment type="caution">
    <text evidence="1">The sequence shown here is derived from an EMBL/GenBank/DDBJ whole genome shotgun (WGS) entry which is preliminary data.</text>
</comment>
<proteinExistence type="predicted"/>
<reference evidence="1" key="2">
    <citation type="submission" date="2022-01" db="EMBL/GenBank/DDBJ databases">
        <authorList>
            <person name="Zivanovic Y."/>
            <person name="Moreira D."/>
            <person name="Lopez-Garcia P."/>
        </authorList>
    </citation>
    <scope>NUCLEOTIDE SEQUENCE</scope>
    <source>
        <strain evidence="1">G9</strain>
    </source>
</reference>
<evidence type="ECO:0000313" key="1">
    <source>
        <dbReference type="EMBL" id="MDG2990062.1"/>
    </source>
</evidence>
<sequence length="55" mass="6487">MMRESVIYQDILQEGERKRLDQGFQRGRQEETLGDALPDFSELNNLGQWFQALND</sequence>
<reference evidence="1" key="1">
    <citation type="journal article" date="2022" name="Genome Biol. Evol.">
        <title>A New Gene Family Diagnostic for Intracellular Biomineralization of Amorphous Ca Carbonates by Cyanobacteria.</title>
        <authorList>
            <person name="Benzerara K."/>
            <person name="Duprat E."/>
            <person name="Bitard-Feildel T."/>
            <person name="Caumes G."/>
            <person name="Cassier-Chauvat C."/>
            <person name="Chauvat F."/>
            <person name="Dezi M."/>
            <person name="Diop S.I."/>
            <person name="Gaschignard G."/>
            <person name="Gorgen S."/>
            <person name="Gugger M."/>
            <person name="Lopez-Garcia P."/>
            <person name="Millet M."/>
            <person name="Skouri-Panet F."/>
            <person name="Moreira D."/>
            <person name="Callebaut I."/>
        </authorList>
    </citation>
    <scope>NUCLEOTIDE SEQUENCE</scope>
    <source>
        <strain evidence="1">G9</strain>
    </source>
</reference>
<name>A0ABT6EWA1_9SYNE</name>
<keyword evidence="2" id="KW-1185">Reference proteome</keyword>
<gene>
    <name evidence="1" type="ORF">L3556_03810</name>
</gene>
<evidence type="ECO:0008006" key="3">
    <source>
        <dbReference type="Google" id="ProtNLM"/>
    </source>
</evidence>
<dbReference type="Proteomes" id="UP001154265">
    <property type="component" value="Unassembled WGS sequence"/>
</dbReference>
<protein>
    <recommendedName>
        <fullName evidence="3">DUF4351 domain-containing protein</fullName>
    </recommendedName>
</protein>
<evidence type="ECO:0000313" key="2">
    <source>
        <dbReference type="Proteomes" id="UP001154265"/>
    </source>
</evidence>
<dbReference type="RefSeq" id="WP_277865980.1">
    <property type="nucleotide sequence ID" value="NZ_JAKKUT010000002.1"/>
</dbReference>
<dbReference type="EMBL" id="JAKKUT010000002">
    <property type="protein sequence ID" value="MDG2990062.1"/>
    <property type="molecule type" value="Genomic_DNA"/>
</dbReference>
<accession>A0ABT6EWA1</accession>
<organism evidence="1 2">
    <name type="scientific">Candidatus Synechococcus calcipolaris G9</name>
    <dbReference type="NCBI Taxonomy" id="1497997"/>
    <lineage>
        <taxon>Bacteria</taxon>
        <taxon>Bacillati</taxon>
        <taxon>Cyanobacteriota</taxon>
        <taxon>Cyanophyceae</taxon>
        <taxon>Synechococcales</taxon>
        <taxon>Synechococcaceae</taxon>
        <taxon>Synechococcus</taxon>
    </lineage>
</organism>